<name>A0ABN2P498_9ACTN</name>
<organism evidence="1 2">
    <name type="scientific">Streptomyces sodiiphilus</name>
    <dbReference type="NCBI Taxonomy" id="226217"/>
    <lineage>
        <taxon>Bacteria</taxon>
        <taxon>Bacillati</taxon>
        <taxon>Actinomycetota</taxon>
        <taxon>Actinomycetes</taxon>
        <taxon>Kitasatosporales</taxon>
        <taxon>Streptomycetaceae</taxon>
        <taxon>Streptomyces</taxon>
    </lineage>
</organism>
<proteinExistence type="predicted"/>
<dbReference type="Pfam" id="PF10041">
    <property type="entry name" value="DUF2277"/>
    <property type="match status" value="1"/>
</dbReference>
<dbReference type="RefSeq" id="WP_344260381.1">
    <property type="nucleotide sequence ID" value="NZ_BAAAMJ010000015.1"/>
</dbReference>
<protein>
    <submittedName>
        <fullName evidence="1">DUF2277 domain-containing protein</fullName>
    </submittedName>
</protein>
<evidence type="ECO:0000313" key="2">
    <source>
        <dbReference type="Proteomes" id="UP001501303"/>
    </source>
</evidence>
<keyword evidence="2" id="KW-1185">Reference proteome</keyword>
<dbReference type="InterPro" id="IPR018735">
    <property type="entry name" value="DUF2277"/>
</dbReference>
<dbReference type="EMBL" id="BAAAMJ010000015">
    <property type="protein sequence ID" value="GAA1909356.1"/>
    <property type="molecule type" value="Genomic_DNA"/>
</dbReference>
<gene>
    <name evidence="1" type="ORF">GCM10009716_19150</name>
</gene>
<reference evidence="1 2" key="1">
    <citation type="journal article" date="2019" name="Int. J. Syst. Evol. Microbiol.">
        <title>The Global Catalogue of Microorganisms (GCM) 10K type strain sequencing project: providing services to taxonomists for standard genome sequencing and annotation.</title>
        <authorList>
            <consortium name="The Broad Institute Genomics Platform"/>
            <consortium name="The Broad Institute Genome Sequencing Center for Infectious Disease"/>
            <person name="Wu L."/>
            <person name="Ma J."/>
        </authorList>
    </citation>
    <scope>NUCLEOTIDE SEQUENCE [LARGE SCALE GENOMIC DNA]</scope>
    <source>
        <strain evidence="1 2">JCM 13581</strain>
    </source>
</reference>
<dbReference type="Proteomes" id="UP001501303">
    <property type="component" value="Unassembled WGS sequence"/>
</dbReference>
<accession>A0ABN2P498</accession>
<comment type="caution">
    <text evidence="1">The sequence shown here is derived from an EMBL/GenBank/DDBJ whole genome shotgun (WGS) entry which is preliminary data.</text>
</comment>
<sequence>MCRSIKTLRAPATPDVTEDDITAAALQYVRKVSGFRAPAAHNRAVFDEAVEAVTEATRRLLDGLEVRGRH</sequence>
<evidence type="ECO:0000313" key="1">
    <source>
        <dbReference type="EMBL" id="GAA1909356.1"/>
    </source>
</evidence>